<feature type="disulfide bond" evidence="13 14">
    <location>
        <begin position="67"/>
        <end position="71"/>
    </location>
</feature>
<evidence type="ECO:0000256" key="9">
    <source>
        <dbReference type="ARBA" id="ARBA00023157"/>
    </source>
</evidence>
<evidence type="ECO:0000256" key="14">
    <source>
        <dbReference type="PROSITE-ProRule" id="PRU00261"/>
    </source>
</evidence>
<organism evidence="17">
    <name type="scientific">Oryza barthii</name>
    <dbReference type="NCBI Taxonomy" id="65489"/>
    <lineage>
        <taxon>Eukaryota</taxon>
        <taxon>Viridiplantae</taxon>
        <taxon>Streptophyta</taxon>
        <taxon>Embryophyta</taxon>
        <taxon>Tracheophyta</taxon>
        <taxon>Spermatophyta</taxon>
        <taxon>Magnoliopsida</taxon>
        <taxon>Liliopsida</taxon>
        <taxon>Poales</taxon>
        <taxon>Poaceae</taxon>
        <taxon>BOP clade</taxon>
        <taxon>Oryzoideae</taxon>
        <taxon>Oryzeae</taxon>
        <taxon>Oryzinae</taxon>
        <taxon>Oryza</taxon>
    </lineage>
</organism>
<keyword evidence="9 13" id="KW-1015">Disulfide bond</keyword>
<dbReference type="PRINTS" id="PR00451">
    <property type="entry name" value="CHITINBINDNG"/>
</dbReference>
<dbReference type="Gramene" id="OBART05G15640.1">
    <property type="protein sequence ID" value="OBART05G15640.1"/>
    <property type="gene ID" value="OBART05G15640"/>
</dbReference>
<keyword evidence="18" id="KW-1185">Reference proteome</keyword>
<evidence type="ECO:0000313" key="17">
    <source>
        <dbReference type="EnsemblPlants" id="OBART05G15640.1"/>
    </source>
</evidence>
<name>A0A0D3G7D5_9ORYZ</name>
<proteinExistence type="inferred from homology"/>
<dbReference type="FunFam" id="3.30.60.10:FF:000001">
    <property type="entry name" value="Basic endochitinase"/>
    <property type="match status" value="1"/>
</dbReference>
<dbReference type="eggNOG" id="KOG4742">
    <property type="taxonomic scope" value="Eukaryota"/>
</dbReference>
<evidence type="ECO:0000256" key="2">
    <source>
        <dbReference type="ARBA" id="ARBA00009373"/>
    </source>
</evidence>
<dbReference type="FunFam" id="3.30.20.10:FF:000001">
    <property type="entry name" value="Endochitinase (Chitinase)"/>
    <property type="match status" value="1"/>
</dbReference>
<evidence type="ECO:0000313" key="18">
    <source>
        <dbReference type="Proteomes" id="UP000026960"/>
    </source>
</evidence>
<dbReference type="GO" id="GO:0008061">
    <property type="term" value="F:chitin binding"/>
    <property type="evidence" value="ECO:0007669"/>
    <property type="project" value="UniProtKB-UniRule"/>
</dbReference>
<dbReference type="InterPro" id="IPR036861">
    <property type="entry name" value="Endochitinase-like_sf"/>
</dbReference>
<evidence type="ECO:0000256" key="10">
    <source>
        <dbReference type="ARBA" id="ARBA00023277"/>
    </source>
</evidence>
<dbReference type="InterPro" id="IPR023346">
    <property type="entry name" value="Lysozyme-like_dom_sf"/>
</dbReference>
<feature type="disulfide bond" evidence="13">
    <location>
        <begin position="118"/>
        <end position="173"/>
    </location>
</feature>
<evidence type="ECO:0000259" key="16">
    <source>
        <dbReference type="PROSITE" id="PS50941"/>
    </source>
</evidence>
<dbReference type="GO" id="GO:0006032">
    <property type="term" value="P:chitin catabolic process"/>
    <property type="evidence" value="ECO:0007669"/>
    <property type="project" value="UniProtKB-KW"/>
</dbReference>
<accession>A0A0D3G7D5</accession>
<dbReference type="STRING" id="65489.A0A0D3G7D5"/>
<keyword evidence="4 14" id="KW-0147">Chitin-binding</keyword>
<dbReference type="PANTHER" id="PTHR22595">
    <property type="entry name" value="CHITINASE-RELATED"/>
    <property type="match status" value="1"/>
</dbReference>
<dbReference type="PANTHER" id="PTHR22595:SF79">
    <property type="entry name" value="CHITINASE 12"/>
    <property type="match status" value="1"/>
</dbReference>
<dbReference type="GO" id="GO:0050832">
    <property type="term" value="P:defense response to fungus"/>
    <property type="evidence" value="ECO:0007669"/>
    <property type="project" value="TreeGrafter"/>
</dbReference>
<dbReference type="EC" id="3.2.1.14" evidence="3"/>
<dbReference type="AlphaFoldDB" id="A0A0D3G7D5"/>
<keyword evidence="11" id="KW-0326">Glycosidase</keyword>
<dbReference type="InterPro" id="IPR018371">
    <property type="entry name" value="Chitin-binding_1_CS"/>
</dbReference>
<dbReference type="CDD" id="cd06921">
    <property type="entry name" value="ChtBD1_GH19_hevein"/>
    <property type="match status" value="1"/>
</dbReference>
<evidence type="ECO:0000256" key="6">
    <source>
        <dbReference type="ARBA" id="ARBA00022801"/>
    </source>
</evidence>
<dbReference type="PIRSF" id="PIRSF001060">
    <property type="entry name" value="Endochitinase"/>
    <property type="match status" value="1"/>
</dbReference>
<dbReference type="InterPro" id="IPR001002">
    <property type="entry name" value="Chitin-bd_1"/>
</dbReference>
<reference evidence="17" key="1">
    <citation type="journal article" date="2009" name="Rice">
        <title>De Novo Next Generation Sequencing of Plant Genomes.</title>
        <authorList>
            <person name="Rounsley S."/>
            <person name="Marri P.R."/>
            <person name="Yu Y."/>
            <person name="He R."/>
            <person name="Sisneros N."/>
            <person name="Goicoechea J.L."/>
            <person name="Lee S.J."/>
            <person name="Angelova A."/>
            <person name="Kudrna D."/>
            <person name="Luo M."/>
            <person name="Affourtit J."/>
            <person name="Desany B."/>
            <person name="Knight J."/>
            <person name="Niazi F."/>
            <person name="Egholm M."/>
            <person name="Wing R.A."/>
        </authorList>
    </citation>
    <scope>NUCLEOTIDE SEQUENCE [LARGE SCALE GENOMIC DNA]</scope>
    <source>
        <strain evidence="17">cv. IRGC 105608</strain>
    </source>
</reference>
<dbReference type="InterPro" id="IPR000726">
    <property type="entry name" value="Glyco_hydro_19_cat"/>
</dbReference>
<dbReference type="GO" id="GO:0000272">
    <property type="term" value="P:polysaccharide catabolic process"/>
    <property type="evidence" value="ECO:0007669"/>
    <property type="project" value="UniProtKB-KW"/>
</dbReference>
<evidence type="ECO:0000256" key="8">
    <source>
        <dbReference type="ARBA" id="ARBA00023024"/>
    </source>
</evidence>
<dbReference type="PaxDb" id="65489-OBART05G15640.1"/>
<evidence type="ECO:0000256" key="12">
    <source>
        <dbReference type="ARBA" id="ARBA00023326"/>
    </source>
</evidence>
<dbReference type="SUPFAM" id="SSF53955">
    <property type="entry name" value="Lysozyme-like"/>
    <property type="match status" value="1"/>
</dbReference>
<feature type="disulfide bond" evidence="13 14">
    <location>
        <begin position="49"/>
        <end position="63"/>
    </location>
</feature>
<evidence type="ECO:0000256" key="1">
    <source>
        <dbReference type="ARBA" id="ARBA00000822"/>
    </source>
</evidence>
<evidence type="ECO:0000256" key="15">
    <source>
        <dbReference type="SAM" id="SignalP"/>
    </source>
</evidence>
<keyword evidence="8" id="KW-0146">Chitin degradation</keyword>
<evidence type="ECO:0000256" key="4">
    <source>
        <dbReference type="ARBA" id="ARBA00022669"/>
    </source>
</evidence>
<feature type="disulfide bond" evidence="13">
    <location>
        <begin position="293"/>
        <end position="323"/>
    </location>
</feature>
<dbReference type="SUPFAM" id="SSF57016">
    <property type="entry name" value="Plant lectins/antimicrobial peptides"/>
    <property type="match status" value="1"/>
</dbReference>
<comment type="similarity">
    <text evidence="2">Belongs to the glycosyl hydrolase 19 family. Chitinase class I subfamily.</text>
</comment>
<feature type="domain" description="Chitin-binding type-1" evidence="16">
    <location>
        <begin position="32"/>
        <end position="73"/>
    </location>
</feature>
<dbReference type="PROSITE" id="PS00026">
    <property type="entry name" value="CHIT_BIND_I_1"/>
    <property type="match status" value="1"/>
</dbReference>
<dbReference type="Gene3D" id="3.30.60.10">
    <property type="entry name" value="Endochitinase-like"/>
    <property type="match status" value="1"/>
</dbReference>
<sequence>MIAARAANLQVAMKALALAVLALAYAAATARAEQCGRQAGGARCPNRLCCSRWGWCGLTDDYCKGGCQSQCRVSRDGGDDDVAAVLLTAPGGGRAGVASVVTSDQFERMLPHRDDAACPARGFYAYHAFVAAAGAFPAFAATGDADTRKREVAAFLAQTSHATSGGPYSWGYCYKEVKGATSDFCVPNARWPCAPGKAYHARGPMQIAYNYNYGAAGEAIGADLLGNPELVATDPTVAFKTALWLWMTARSPSQPSPHAVVTGQWTPTPADSAAGRAPGYGLTTNILTGGLQCAGGNGGADRVAFYKRYCDVLGVGYGPNLDCFGQAPFDGDIMSASAAK</sequence>
<feature type="disulfide bond" evidence="13 14">
    <location>
        <begin position="44"/>
        <end position="56"/>
    </location>
</feature>
<evidence type="ECO:0000256" key="13">
    <source>
        <dbReference type="PIRSR" id="PIRSR001060-2"/>
    </source>
</evidence>
<dbReference type="EnsemblPlants" id="OBART05G15640.1">
    <property type="protein sequence ID" value="OBART05G15640.1"/>
    <property type="gene ID" value="OBART05G15640"/>
</dbReference>
<dbReference type="GO" id="GO:0016998">
    <property type="term" value="P:cell wall macromolecule catabolic process"/>
    <property type="evidence" value="ECO:0007669"/>
    <property type="project" value="InterPro"/>
</dbReference>
<evidence type="ECO:0000256" key="3">
    <source>
        <dbReference type="ARBA" id="ARBA00012729"/>
    </source>
</evidence>
<keyword evidence="10" id="KW-0119">Carbohydrate metabolism</keyword>
<comment type="catalytic activity">
    <reaction evidence="1">
        <text>Random endo-hydrolysis of N-acetyl-beta-D-glucosaminide (1-&gt;4)-beta-linkages in chitin and chitodextrins.</text>
        <dbReference type="EC" id="3.2.1.14"/>
    </reaction>
</comment>
<keyword evidence="7" id="KW-0611">Plant defense</keyword>
<keyword evidence="6" id="KW-0378">Hydrolase</keyword>
<dbReference type="CDD" id="cd00325">
    <property type="entry name" value="chitinase_GH19"/>
    <property type="match status" value="1"/>
</dbReference>
<feature type="disulfide bond" evidence="13">
    <location>
        <begin position="185"/>
        <end position="193"/>
    </location>
</feature>
<dbReference type="SMART" id="SM00270">
    <property type="entry name" value="ChtBD1"/>
    <property type="match status" value="1"/>
</dbReference>
<dbReference type="HOGENOM" id="CLU_045506_1_0_1"/>
<keyword evidence="5 15" id="KW-0732">Signal</keyword>
<feature type="signal peptide" evidence="15">
    <location>
        <begin position="1"/>
        <end position="32"/>
    </location>
</feature>
<feature type="chain" id="PRO_5002262586" description="chitinase" evidence="15">
    <location>
        <begin position="33"/>
        <end position="340"/>
    </location>
</feature>
<feature type="disulfide bond" evidence="13 14">
    <location>
        <begin position="35"/>
        <end position="50"/>
    </location>
</feature>
<dbReference type="Proteomes" id="UP000026960">
    <property type="component" value="Chromosome 5"/>
</dbReference>
<dbReference type="Pfam" id="PF00187">
    <property type="entry name" value="Chitin_bind_1"/>
    <property type="match status" value="1"/>
</dbReference>
<reference evidence="17" key="2">
    <citation type="submission" date="2015-03" db="UniProtKB">
        <authorList>
            <consortium name="EnsemblPlants"/>
        </authorList>
    </citation>
    <scope>IDENTIFICATION</scope>
</reference>
<dbReference type="Gene3D" id="1.10.530.10">
    <property type="match status" value="1"/>
</dbReference>
<dbReference type="GO" id="GO:0008843">
    <property type="term" value="F:endochitinase activity"/>
    <property type="evidence" value="ECO:0007669"/>
    <property type="project" value="UniProtKB-EC"/>
</dbReference>
<keyword evidence="12" id="KW-0624">Polysaccharide degradation</keyword>
<evidence type="ECO:0000256" key="11">
    <source>
        <dbReference type="ARBA" id="ARBA00023295"/>
    </source>
</evidence>
<dbReference type="InterPro" id="IPR016283">
    <property type="entry name" value="Glyco_hydro_19"/>
</dbReference>
<evidence type="ECO:0000256" key="5">
    <source>
        <dbReference type="ARBA" id="ARBA00022729"/>
    </source>
</evidence>
<protein>
    <recommendedName>
        <fullName evidence="3">chitinase</fullName>
        <ecNumber evidence="3">3.2.1.14</ecNumber>
    </recommendedName>
</protein>
<evidence type="ECO:0000256" key="7">
    <source>
        <dbReference type="ARBA" id="ARBA00022821"/>
    </source>
</evidence>
<dbReference type="Pfam" id="PF00182">
    <property type="entry name" value="Glyco_hydro_19"/>
    <property type="match status" value="1"/>
</dbReference>
<dbReference type="PROSITE" id="PS50941">
    <property type="entry name" value="CHIT_BIND_I_2"/>
    <property type="match status" value="1"/>
</dbReference>
<dbReference type="Gene3D" id="3.30.20.10">
    <property type="entry name" value="Endochitinase, domain 2"/>
    <property type="match status" value="1"/>
</dbReference>